<evidence type="ECO:0000313" key="2">
    <source>
        <dbReference type="EMBL" id="PPK33911.1"/>
    </source>
</evidence>
<name>A0A2S6F923_LEGPN</name>
<sequence length="110" mass="13062">MMSPKAAFFSVESSRGKKVIAKLMEEFNGFIISDRYAAYNYFESSKRQICWAHLKRDFTKLSEKQEELIALIGKALLECQANLFELWHQYKLENFSRNELIRKLDLFEIK</sequence>
<proteinExistence type="predicted"/>
<protein>
    <recommendedName>
        <fullName evidence="1">Transposase IS66 central domain-containing protein</fullName>
    </recommendedName>
</protein>
<dbReference type="EMBL" id="PQWY01000001">
    <property type="protein sequence ID" value="PPK33911.1"/>
    <property type="molecule type" value="Genomic_DNA"/>
</dbReference>
<dbReference type="Proteomes" id="UP000239239">
    <property type="component" value="Unassembled WGS sequence"/>
</dbReference>
<dbReference type="Pfam" id="PF03050">
    <property type="entry name" value="DDE_Tnp_IS66"/>
    <property type="match status" value="1"/>
</dbReference>
<evidence type="ECO:0000259" key="1">
    <source>
        <dbReference type="Pfam" id="PF03050"/>
    </source>
</evidence>
<dbReference type="PANTHER" id="PTHR33678">
    <property type="entry name" value="BLL1576 PROTEIN"/>
    <property type="match status" value="1"/>
</dbReference>
<gene>
    <name evidence="2" type="ORF">C3928_00015</name>
</gene>
<comment type="caution">
    <text evidence="2">The sequence shown here is derived from an EMBL/GenBank/DDBJ whole genome shotgun (WGS) entry which is preliminary data.</text>
</comment>
<reference evidence="2 3" key="1">
    <citation type="submission" date="2018-02" db="EMBL/GenBank/DDBJ databases">
        <title>Draft genome sequences of four Legionella pneumophila clinical strains isolated in Ontario.</title>
        <authorList>
            <person name="Fortuna A."/>
            <person name="Ramnarine R."/>
            <person name="Li A."/>
            <person name="Frantz C."/>
            <person name="Mallo G."/>
        </authorList>
    </citation>
    <scope>NUCLEOTIDE SEQUENCE [LARGE SCALE GENOMIC DNA]</scope>
    <source>
        <strain evidence="2 3">LG61</strain>
    </source>
</reference>
<dbReference type="InterPro" id="IPR052344">
    <property type="entry name" value="Transposase-related"/>
</dbReference>
<dbReference type="OrthoDB" id="5650697at2"/>
<dbReference type="InterPro" id="IPR004291">
    <property type="entry name" value="Transposase_IS66_central"/>
</dbReference>
<dbReference type="PANTHER" id="PTHR33678:SF1">
    <property type="entry name" value="BLL1576 PROTEIN"/>
    <property type="match status" value="1"/>
</dbReference>
<organism evidence="2 3">
    <name type="scientific">Legionella pneumophila</name>
    <dbReference type="NCBI Taxonomy" id="446"/>
    <lineage>
        <taxon>Bacteria</taxon>
        <taxon>Pseudomonadati</taxon>
        <taxon>Pseudomonadota</taxon>
        <taxon>Gammaproteobacteria</taxon>
        <taxon>Legionellales</taxon>
        <taxon>Legionellaceae</taxon>
        <taxon>Legionella</taxon>
    </lineage>
</organism>
<accession>A0A2S6F923</accession>
<feature type="domain" description="Transposase IS66 central" evidence="1">
    <location>
        <begin position="4"/>
        <end position="91"/>
    </location>
</feature>
<evidence type="ECO:0000313" key="3">
    <source>
        <dbReference type="Proteomes" id="UP000239239"/>
    </source>
</evidence>
<dbReference type="AlphaFoldDB" id="A0A2S6F923"/>